<comment type="caution">
    <text evidence="1">The sequence shown here is derived from an EMBL/GenBank/DDBJ whole genome shotgun (WGS) entry which is preliminary data.</text>
</comment>
<dbReference type="Proteomes" id="UP001597252">
    <property type="component" value="Unassembled WGS sequence"/>
</dbReference>
<keyword evidence="2" id="KW-1185">Reference proteome</keyword>
<dbReference type="EMBL" id="JBHTON010000026">
    <property type="protein sequence ID" value="MFD1485281.1"/>
    <property type="molecule type" value="Genomic_DNA"/>
</dbReference>
<sequence>MSVQLQFAPLHAQNPRLTHAVFVAATVPHTKSLARRQAQFRRRGQAVLAHAAVLYGDKITASLWLQLRPRQVDAWLAAHRLEWLAQVVGMLHTYALSGELVLPAPVASPTASAKLAEAEKQWTLAQRLPSRVGAWIFHSDAADATGWQLLQAVAKAPVAAAPLAAQLQLPTSDPAVLKRALQVVVPAFTPLPASWLAAKAKPTTAAVAPLKKAAPKLPAVAPQLVQTLLQQLQTTAHSGAVYQQVLPLAVNLASVVNALRGFGPIQALRLVAPQVTSGGLHELAPTLDQALILDHATVTLVSGFAAKPSAATVADLAELAAAGVGVFTTKRPLGARLLQVEFAQVTLTISGSSDLAASDYHTSIELDTLTIAVHDLYAAWRQSLTPHLLAATLTAPKPTHRQRLLSKHPDALANFKARVAGMPPGDTQQRLTAWLYYQPQPPLTLHLDGVAYFALAFPQYHTVVIDTFTPNNALFFKHTENAAGAAIELAQVTSKQALLAQGGQRAYHTSEPIRHRVRRILGQGV</sequence>
<evidence type="ECO:0000313" key="1">
    <source>
        <dbReference type="EMBL" id="MFD1485281.1"/>
    </source>
</evidence>
<evidence type="ECO:0000313" key="2">
    <source>
        <dbReference type="Proteomes" id="UP001597252"/>
    </source>
</evidence>
<reference evidence="2" key="1">
    <citation type="journal article" date="2019" name="Int. J. Syst. Evol. Microbiol.">
        <title>The Global Catalogue of Microorganisms (GCM) 10K type strain sequencing project: providing services to taxonomists for standard genome sequencing and annotation.</title>
        <authorList>
            <consortium name="The Broad Institute Genomics Platform"/>
            <consortium name="The Broad Institute Genome Sequencing Center for Infectious Disease"/>
            <person name="Wu L."/>
            <person name="Ma J."/>
        </authorList>
    </citation>
    <scope>NUCLEOTIDE SEQUENCE [LARGE SCALE GENOMIC DNA]</scope>
    <source>
        <strain evidence="2">CCM 8903</strain>
    </source>
</reference>
<organism evidence="1 2">
    <name type="scientific">Lacticaseibacillus baoqingensis</name>
    <dbReference type="NCBI Taxonomy" id="2486013"/>
    <lineage>
        <taxon>Bacteria</taxon>
        <taxon>Bacillati</taxon>
        <taxon>Bacillota</taxon>
        <taxon>Bacilli</taxon>
        <taxon>Lactobacillales</taxon>
        <taxon>Lactobacillaceae</taxon>
        <taxon>Lacticaseibacillus</taxon>
    </lineage>
</organism>
<gene>
    <name evidence="1" type="ORF">ACFQ5J_08570</name>
</gene>
<accession>A0ABW4E859</accession>
<protein>
    <submittedName>
        <fullName evidence="1">Uncharacterized protein</fullName>
    </submittedName>
</protein>
<name>A0ABW4E859_9LACO</name>
<proteinExistence type="predicted"/>
<dbReference type="RefSeq" id="WP_125754218.1">
    <property type="nucleotide sequence ID" value="NZ_JBHTON010000026.1"/>
</dbReference>